<name>A0A163D9T0_DIDRA</name>
<dbReference type="OrthoDB" id="413400at2759"/>
<dbReference type="InterPro" id="IPR001623">
    <property type="entry name" value="DnaJ_domain"/>
</dbReference>
<dbReference type="Pfam" id="PF00226">
    <property type="entry name" value="DnaJ"/>
    <property type="match status" value="2"/>
</dbReference>
<keyword evidence="4 7" id="KW-0472">Membrane</keyword>
<sequence length="710" mass="77531">MRSTAVLALLLGVFVAFAAAWSKEDHEIFRLRDEVVKSEGANVTFYDMLGVKPGASQDELNKAYRTKGRELHPDKARKAFLANYANKAAKAGKTPGVKATKGPSKKEIDAHMKKVTARYQKLSVVANILKGPERQRYDHFLKNGFPAWKGSGYYYDRFRPGLGSVLIGVLIVMGGGMHYFALLMGWKRRKEFVERYIRHARKTAWGDETAIRGIPGADAAPAPVPVNAQQSDNGEEEEDKEPEFVPRNRREARAWEKDQRKNSKKPVVAKKARAAGISAPVETELISGPQGAKKRIVAENGKVLIVDSVGNVFLEEETADGIKAEFLLDPDEEPAPTLFDTLLFKLPRFIYNQSAGRVLGKKELVDEPLLETSELPEDEAAIQSATAQNINGETRKRKTKAQSRARCKIRACQGKPQWLNSVRTATSSSGRDTTLPVELSPCSPPSYTCPDFPQRSPVALHQHIPPPAMATQDYYKILDVDPKASQQQIRDAYKKCALKHHPDRVPADSPERSARTKRFQSINDAYYTLSDPTRRREYDAARSYNHWTGSTATPDDSWDDEVPPADAGAGQSSGGFGGFPWSAFGFGGSGSGSGDKPAGSTEESHNQFSEEQFGGIFEEMLREEGMADQDAGPTGKFWSVVGGLSGGAMGFIVANFPGMVAGAVAGNRLGSVRDAKGKSVYAVFQEMPQADKARLLSSLAAKVLSSAVSG</sequence>
<reference evidence="9 10" key="1">
    <citation type="journal article" date="2016" name="Sci. Rep.">
        <title>Draft genome sequencing and secretome analysis of fungal phytopathogen Ascochyta rabiei provides insight into the necrotrophic effector repertoire.</title>
        <authorList>
            <person name="Verma S."/>
            <person name="Gazara R.K."/>
            <person name="Nizam S."/>
            <person name="Parween S."/>
            <person name="Chattopadhyay D."/>
            <person name="Verma P.K."/>
        </authorList>
    </citation>
    <scope>NUCLEOTIDE SEQUENCE [LARGE SCALE GENOMIC DNA]</scope>
    <source>
        <strain evidence="9 10">ArDII</strain>
    </source>
</reference>
<evidence type="ECO:0000256" key="7">
    <source>
        <dbReference type="SAM" id="Phobius"/>
    </source>
</evidence>
<dbReference type="AlphaFoldDB" id="A0A163D9T0"/>
<dbReference type="EMBL" id="JYNV01000200">
    <property type="protein sequence ID" value="KZM23015.1"/>
    <property type="molecule type" value="Genomic_DNA"/>
</dbReference>
<gene>
    <name evidence="9" type="ORF">ST47_g5633</name>
</gene>
<feature type="compositionally biased region" description="Basic and acidic residues" evidence="6">
    <location>
        <begin position="242"/>
        <end position="261"/>
    </location>
</feature>
<feature type="region of interest" description="Disordered" evidence="6">
    <location>
        <begin position="547"/>
        <end position="574"/>
    </location>
</feature>
<evidence type="ECO:0000256" key="5">
    <source>
        <dbReference type="ARBA" id="ARBA00037847"/>
    </source>
</evidence>
<dbReference type="PANTHER" id="PTHR44653:SF2">
    <property type="entry name" value="DNAJ HOMOLOG SUBFAMILY C MEMBER 1"/>
    <property type="match status" value="1"/>
</dbReference>
<dbReference type="SMART" id="SM00271">
    <property type="entry name" value="DnaJ"/>
    <property type="match status" value="2"/>
</dbReference>
<keyword evidence="3 7" id="KW-1133">Transmembrane helix</keyword>
<dbReference type="PROSITE" id="PS50076">
    <property type="entry name" value="DNAJ_2"/>
    <property type="match status" value="2"/>
</dbReference>
<accession>A0A163D9T0</accession>
<evidence type="ECO:0000256" key="4">
    <source>
        <dbReference type="ARBA" id="ARBA00023136"/>
    </source>
</evidence>
<feature type="signal peptide" evidence="8">
    <location>
        <begin position="1"/>
        <end position="20"/>
    </location>
</feature>
<evidence type="ECO:0000313" key="9">
    <source>
        <dbReference type="EMBL" id="KZM23015.1"/>
    </source>
</evidence>
<dbReference type="GO" id="GO:0012505">
    <property type="term" value="C:endomembrane system"/>
    <property type="evidence" value="ECO:0007669"/>
    <property type="project" value="UniProtKB-SubCell"/>
</dbReference>
<comment type="caution">
    <text evidence="9">The sequence shown here is derived from an EMBL/GenBank/DDBJ whole genome shotgun (WGS) entry which is preliminary data.</text>
</comment>
<organism evidence="9 10">
    <name type="scientific">Didymella rabiei</name>
    <name type="common">Chickpea ascochyta blight fungus</name>
    <name type="synonym">Mycosphaerella rabiei</name>
    <dbReference type="NCBI Taxonomy" id="5454"/>
    <lineage>
        <taxon>Eukaryota</taxon>
        <taxon>Fungi</taxon>
        <taxon>Dikarya</taxon>
        <taxon>Ascomycota</taxon>
        <taxon>Pezizomycotina</taxon>
        <taxon>Dothideomycetes</taxon>
        <taxon>Pleosporomycetidae</taxon>
        <taxon>Pleosporales</taxon>
        <taxon>Pleosporineae</taxon>
        <taxon>Didymellaceae</taxon>
        <taxon>Ascochyta</taxon>
    </lineage>
</organism>
<feature type="compositionally biased region" description="Low complexity" evidence="6">
    <location>
        <begin position="216"/>
        <end position="228"/>
    </location>
</feature>
<dbReference type="CDD" id="cd06257">
    <property type="entry name" value="DnaJ"/>
    <property type="match status" value="2"/>
</dbReference>
<feature type="chain" id="PRO_5043657728" evidence="8">
    <location>
        <begin position="21"/>
        <end position="710"/>
    </location>
</feature>
<keyword evidence="1 7" id="KW-0812">Transmembrane</keyword>
<protein>
    <submittedName>
        <fullName evidence="9">Uncharacterized protein</fullName>
    </submittedName>
</protein>
<feature type="compositionally biased region" description="Basic and acidic residues" evidence="6">
    <location>
        <begin position="503"/>
        <end position="514"/>
    </location>
</feature>
<evidence type="ECO:0000256" key="6">
    <source>
        <dbReference type="SAM" id="MobiDB-lite"/>
    </source>
</evidence>
<dbReference type="STRING" id="5454.A0A163D9T0"/>
<evidence type="ECO:0000313" key="10">
    <source>
        <dbReference type="Proteomes" id="UP000076837"/>
    </source>
</evidence>
<evidence type="ECO:0000256" key="2">
    <source>
        <dbReference type="ARBA" id="ARBA00022729"/>
    </source>
</evidence>
<feature type="region of interest" description="Disordered" evidence="6">
    <location>
        <begin position="216"/>
        <end position="269"/>
    </location>
</feature>
<dbReference type="InterPro" id="IPR052606">
    <property type="entry name" value="DnaJ_domain_protein"/>
</dbReference>
<evidence type="ECO:0000256" key="1">
    <source>
        <dbReference type="ARBA" id="ARBA00022692"/>
    </source>
</evidence>
<evidence type="ECO:0000256" key="8">
    <source>
        <dbReference type="SAM" id="SignalP"/>
    </source>
</evidence>
<feature type="region of interest" description="Disordered" evidence="6">
    <location>
        <begin position="500"/>
        <end position="519"/>
    </location>
</feature>
<dbReference type="InterPro" id="IPR036869">
    <property type="entry name" value="J_dom_sf"/>
</dbReference>
<dbReference type="PRINTS" id="PR00625">
    <property type="entry name" value="JDOMAIN"/>
</dbReference>
<feature type="transmembrane region" description="Helical" evidence="7">
    <location>
        <begin position="165"/>
        <end position="186"/>
    </location>
</feature>
<evidence type="ECO:0000256" key="3">
    <source>
        <dbReference type="ARBA" id="ARBA00022989"/>
    </source>
</evidence>
<feature type="region of interest" description="Disordered" evidence="6">
    <location>
        <begin position="587"/>
        <end position="609"/>
    </location>
</feature>
<keyword evidence="2 8" id="KW-0732">Signal</keyword>
<dbReference type="SUPFAM" id="SSF46565">
    <property type="entry name" value="Chaperone J-domain"/>
    <property type="match status" value="2"/>
</dbReference>
<dbReference type="Gene3D" id="1.10.287.110">
    <property type="entry name" value="DnaJ domain"/>
    <property type="match status" value="2"/>
</dbReference>
<dbReference type="Proteomes" id="UP000076837">
    <property type="component" value="Unassembled WGS sequence"/>
</dbReference>
<comment type="subcellular location">
    <subcellularLocation>
        <location evidence="5">Endomembrane system</location>
        <topology evidence="5">Single-pass membrane protein</topology>
    </subcellularLocation>
</comment>
<proteinExistence type="predicted"/>
<dbReference type="PANTHER" id="PTHR44653">
    <property type="entry name" value="DNAJ HOMOLOG SUBFAMILY C MEMBER 1"/>
    <property type="match status" value="1"/>
</dbReference>
<keyword evidence="10" id="KW-1185">Reference proteome</keyword>